<dbReference type="InterPro" id="IPR001394">
    <property type="entry name" value="Peptidase_C19_UCH"/>
</dbReference>
<dbReference type="InterPro" id="IPR038765">
    <property type="entry name" value="Papain-like_cys_pep_sf"/>
</dbReference>
<accession>A0A4Y9ZZD8</accession>
<feature type="compositionally biased region" description="Basic and acidic residues" evidence="3">
    <location>
        <begin position="66"/>
        <end position="78"/>
    </location>
</feature>
<reference evidence="5 6" key="1">
    <citation type="submission" date="2019-02" db="EMBL/GenBank/DDBJ databases">
        <title>Genome sequencing of the rare red list fungi Hericium alpestre (H. flagellum).</title>
        <authorList>
            <person name="Buettner E."/>
            <person name="Kellner H."/>
        </authorList>
    </citation>
    <scope>NUCLEOTIDE SEQUENCE [LARGE SCALE GENOMIC DNA]</scope>
    <source>
        <strain evidence="5 6">DSM 108284</strain>
    </source>
</reference>
<dbReference type="STRING" id="135208.A0A4Y9ZZD8"/>
<dbReference type="GO" id="GO:0005634">
    <property type="term" value="C:nucleus"/>
    <property type="evidence" value="ECO:0007669"/>
    <property type="project" value="UniProtKB-SubCell"/>
</dbReference>
<evidence type="ECO:0000313" key="6">
    <source>
        <dbReference type="Proteomes" id="UP000298061"/>
    </source>
</evidence>
<dbReference type="EMBL" id="SFCI01000499">
    <property type="protein sequence ID" value="TFY79447.1"/>
    <property type="molecule type" value="Genomic_DNA"/>
</dbReference>
<keyword evidence="2" id="KW-0539">Nucleus</keyword>
<gene>
    <name evidence="5" type="ORF">EWM64_g4570</name>
</gene>
<dbReference type="PROSITE" id="PS50235">
    <property type="entry name" value="USP_3"/>
    <property type="match status" value="1"/>
</dbReference>
<sequence length="558" mass="62782">MGFYANSPGWTRPMLSIGLDHLQIKWDLALDLTASISPTNLIEPLPSTRMASTRSKGSAGEEADDEQARPSKRPRVEDNAASSLSIPAASDGGDAIGQREEEYFDEEQEDGIDDTSGAARGSDLYLDTINRATLDFDFEKVCSVSLSNINVYGCLVCGKYFQGRGRKSYAQDGYPVSDPSLEDISFVLAPSFTRASVSTLSTPAHLSKPSYDLSSKPYLPGYIGLNNIKRNDYMNVIIHSLLHVSPLRDYLLLSNFDHKQSELLRRFAALAKKVWNPRLFKSQVSPHEFLQEVGRASAGKFRLENQGDPVEFLGWLLNRLHKDMGGTKKRNSSIMFSTFQGELRMETQQVVVRPTAAGHERPHFDIDREIKTAVSPFLFLAVDLPPPPLFQDAVEKNIIPQVSIYSVLAKYDGITTQESRGQLRRYKCQRLPPYIILHYKRFTKNAFVEERNPTIVNFPLRGVDFREYLDVPPGHPPTVYDLVANVTHESVADTARNQESTVWKVHLRAGSGGGDNEKWFQIQDLIVEEIRKEMIFLGETVLQVRLLFFHTHLVLDTA</sequence>
<comment type="caution">
    <text evidence="5">The sequence shown here is derived from an EMBL/GenBank/DDBJ whole genome shotgun (WGS) entry which is preliminary data.</text>
</comment>
<dbReference type="OrthoDB" id="10263353at2759"/>
<evidence type="ECO:0000256" key="2">
    <source>
        <dbReference type="ARBA" id="ARBA00023242"/>
    </source>
</evidence>
<dbReference type="Gene3D" id="3.90.70.10">
    <property type="entry name" value="Cysteine proteinases"/>
    <property type="match status" value="1"/>
</dbReference>
<protein>
    <recommendedName>
        <fullName evidence="4">USP domain-containing protein</fullName>
    </recommendedName>
</protein>
<name>A0A4Y9ZZD8_9AGAM</name>
<evidence type="ECO:0000256" key="3">
    <source>
        <dbReference type="SAM" id="MobiDB-lite"/>
    </source>
</evidence>
<dbReference type="Pfam" id="PF00443">
    <property type="entry name" value="UCH"/>
    <property type="match status" value="1"/>
</dbReference>
<dbReference type="InterPro" id="IPR013083">
    <property type="entry name" value="Znf_RING/FYVE/PHD"/>
</dbReference>
<dbReference type="Proteomes" id="UP000298061">
    <property type="component" value="Unassembled WGS sequence"/>
</dbReference>
<evidence type="ECO:0000313" key="5">
    <source>
        <dbReference type="EMBL" id="TFY79447.1"/>
    </source>
</evidence>
<dbReference type="GO" id="GO:0016579">
    <property type="term" value="P:protein deubiquitination"/>
    <property type="evidence" value="ECO:0007669"/>
    <property type="project" value="InterPro"/>
</dbReference>
<dbReference type="InterPro" id="IPR050185">
    <property type="entry name" value="Ub_carboxyl-term_hydrolase"/>
</dbReference>
<dbReference type="PANTHER" id="PTHR21646:SF16">
    <property type="entry name" value="U4_U6.U5 TRI-SNRNP-ASSOCIATED PROTEIN 2"/>
    <property type="match status" value="1"/>
</dbReference>
<dbReference type="AlphaFoldDB" id="A0A4Y9ZZD8"/>
<dbReference type="CDD" id="cd02669">
    <property type="entry name" value="Peptidase_C19M"/>
    <property type="match status" value="1"/>
</dbReference>
<dbReference type="InterPro" id="IPR033809">
    <property type="entry name" value="USP39"/>
</dbReference>
<dbReference type="PANTHER" id="PTHR21646">
    <property type="entry name" value="UBIQUITIN CARBOXYL-TERMINAL HYDROLASE"/>
    <property type="match status" value="1"/>
</dbReference>
<organism evidence="5 6">
    <name type="scientific">Hericium alpestre</name>
    <dbReference type="NCBI Taxonomy" id="135208"/>
    <lineage>
        <taxon>Eukaryota</taxon>
        <taxon>Fungi</taxon>
        <taxon>Dikarya</taxon>
        <taxon>Basidiomycota</taxon>
        <taxon>Agaricomycotina</taxon>
        <taxon>Agaricomycetes</taxon>
        <taxon>Russulales</taxon>
        <taxon>Hericiaceae</taxon>
        <taxon>Hericium</taxon>
    </lineage>
</organism>
<feature type="domain" description="USP" evidence="4">
    <location>
        <begin position="223"/>
        <end position="553"/>
    </location>
</feature>
<evidence type="ECO:0000259" key="4">
    <source>
        <dbReference type="PROSITE" id="PS50235"/>
    </source>
</evidence>
<comment type="subcellular location">
    <subcellularLocation>
        <location evidence="1">Nucleus</location>
    </subcellularLocation>
</comment>
<feature type="region of interest" description="Disordered" evidence="3">
    <location>
        <begin position="40"/>
        <end position="94"/>
    </location>
</feature>
<keyword evidence="6" id="KW-1185">Reference proteome</keyword>
<dbReference type="SUPFAM" id="SSF57850">
    <property type="entry name" value="RING/U-box"/>
    <property type="match status" value="1"/>
</dbReference>
<proteinExistence type="predicted"/>
<evidence type="ECO:0000256" key="1">
    <source>
        <dbReference type="ARBA" id="ARBA00004123"/>
    </source>
</evidence>
<dbReference type="InterPro" id="IPR028889">
    <property type="entry name" value="USP"/>
</dbReference>
<dbReference type="SUPFAM" id="SSF54001">
    <property type="entry name" value="Cysteine proteinases"/>
    <property type="match status" value="1"/>
</dbReference>
<dbReference type="GO" id="GO:0000245">
    <property type="term" value="P:spliceosomal complex assembly"/>
    <property type="evidence" value="ECO:0007669"/>
    <property type="project" value="InterPro"/>
</dbReference>
<dbReference type="Gene3D" id="3.30.40.10">
    <property type="entry name" value="Zinc/RING finger domain, C3HC4 (zinc finger)"/>
    <property type="match status" value="1"/>
</dbReference>
<dbReference type="GO" id="GO:0004843">
    <property type="term" value="F:cysteine-type deubiquitinase activity"/>
    <property type="evidence" value="ECO:0007669"/>
    <property type="project" value="InterPro"/>
</dbReference>